<feature type="transmembrane region" description="Helical" evidence="1">
    <location>
        <begin position="6"/>
        <end position="27"/>
    </location>
</feature>
<comment type="caution">
    <text evidence="2">The sequence shown here is derived from an EMBL/GenBank/DDBJ whole genome shotgun (WGS) entry which is preliminary data.</text>
</comment>
<evidence type="ECO:0000256" key="1">
    <source>
        <dbReference type="SAM" id="Phobius"/>
    </source>
</evidence>
<dbReference type="EMBL" id="PNFV01000009">
    <property type="protein sequence ID" value="PMB82107.1"/>
    <property type="molecule type" value="Genomic_DNA"/>
</dbReference>
<dbReference type="OrthoDB" id="7995400at2"/>
<dbReference type="AlphaFoldDB" id="A0A2J6NLB3"/>
<gene>
    <name evidence="2" type="ORF">CK797_07465</name>
</gene>
<name>A0A2J6NLB3_9LACO</name>
<feature type="transmembrane region" description="Helical" evidence="1">
    <location>
        <begin position="121"/>
        <end position="148"/>
    </location>
</feature>
<reference evidence="2 3" key="1">
    <citation type="submission" date="2017-09" db="EMBL/GenBank/DDBJ databases">
        <title>Bacterial strain isolated from the female urinary microbiota.</title>
        <authorList>
            <person name="Thomas-White K."/>
            <person name="Kumar N."/>
            <person name="Forster S."/>
            <person name="Putonti C."/>
            <person name="Lawley T."/>
            <person name="Wolfe A.J."/>
        </authorList>
    </citation>
    <scope>NUCLEOTIDE SEQUENCE [LARGE SCALE GENOMIC DNA]</scope>
    <source>
        <strain evidence="2 3">UMB0683</strain>
    </source>
</reference>
<feature type="transmembrane region" description="Helical" evidence="1">
    <location>
        <begin position="59"/>
        <end position="78"/>
    </location>
</feature>
<keyword evidence="1" id="KW-0812">Transmembrane</keyword>
<accession>A0A2J6NLB3</accession>
<sequence>MLLNILLLVILFIGINTDTLIALLFIINQCKLTTALYSVVLSDITLWVTGIIIGKTFTIVFPTWITGFMGFLLLWMVIRPQATTTTRQLNQPGFASIFLLCISLGGDNLAVYIPWVTNLNIQSIMIITLVFICCSIAMTLIAKSIILIKPLIYLLKRYSGYCTKLVYLFSGIRIIYNSHVIRHLIAII</sequence>
<keyword evidence="1" id="KW-0472">Membrane</keyword>
<evidence type="ECO:0000313" key="3">
    <source>
        <dbReference type="Proteomes" id="UP000239920"/>
    </source>
</evidence>
<feature type="transmembrane region" description="Helical" evidence="1">
    <location>
        <begin position="94"/>
        <end position="115"/>
    </location>
</feature>
<dbReference type="Proteomes" id="UP000239920">
    <property type="component" value="Unassembled WGS sequence"/>
</dbReference>
<feature type="transmembrane region" description="Helical" evidence="1">
    <location>
        <begin position="34"/>
        <end position="53"/>
    </location>
</feature>
<dbReference type="Pfam" id="PF03596">
    <property type="entry name" value="Cad"/>
    <property type="match status" value="1"/>
</dbReference>
<keyword evidence="1" id="KW-1133">Transmembrane helix</keyword>
<organism evidence="2 3">
    <name type="scientific">Limosilactobacillus pontis</name>
    <dbReference type="NCBI Taxonomy" id="35787"/>
    <lineage>
        <taxon>Bacteria</taxon>
        <taxon>Bacillati</taxon>
        <taxon>Bacillota</taxon>
        <taxon>Bacilli</taxon>
        <taxon>Lactobacillales</taxon>
        <taxon>Lactobacillaceae</taxon>
        <taxon>Limosilactobacillus</taxon>
    </lineage>
</organism>
<proteinExistence type="predicted"/>
<protein>
    <submittedName>
        <fullName evidence="2">Permease</fullName>
    </submittedName>
</protein>
<dbReference type="InterPro" id="IPR004676">
    <property type="entry name" value="Cd-R_transporter"/>
</dbReference>
<evidence type="ECO:0000313" key="2">
    <source>
        <dbReference type="EMBL" id="PMB82107.1"/>
    </source>
</evidence>